<dbReference type="SUPFAM" id="SSF53271">
    <property type="entry name" value="PRTase-like"/>
    <property type="match status" value="1"/>
</dbReference>
<feature type="domain" description="Phosphoribosyltransferase" evidence="1">
    <location>
        <begin position="14"/>
        <end position="174"/>
    </location>
</feature>
<dbReference type="Gene3D" id="3.40.50.2020">
    <property type="match status" value="1"/>
</dbReference>
<keyword evidence="2" id="KW-0808">Transferase</keyword>
<protein>
    <submittedName>
        <fullName evidence="2">Phosphoribosyltransferase</fullName>
    </submittedName>
</protein>
<dbReference type="Proteomes" id="UP000718564">
    <property type="component" value="Unassembled WGS sequence"/>
</dbReference>
<sequence length="234" mass="25363">MTNIPLFANRTQAGEQLAQAIDAILTQQIADQVTNPLQIVYALPRGGVPVAAAVARLLNCPLMIEVAKKIGHPENPELAIGAVTASGNVIWDQHNVFFRRTPKSGWREEALDTAISQAKSLQAQLSPACPQVNTQGAILILVDDGIATGMTIAVAATSLKALSPAEVWLCSPVAPLELLPWLDQWGDRVVVLSTPKPFFSVSNFYVEFPQVDTKEAFECLLQQNQDIINSQKEI</sequence>
<evidence type="ECO:0000259" key="1">
    <source>
        <dbReference type="Pfam" id="PF00156"/>
    </source>
</evidence>
<gene>
    <name evidence="2" type="ORF">DP116_14815</name>
</gene>
<keyword evidence="3" id="KW-1185">Reference proteome</keyword>
<dbReference type="Gene3D" id="3.30.1310.20">
    <property type="entry name" value="PRTase-like"/>
    <property type="match status" value="1"/>
</dbReference>
<comment type="caution">
    <text evidence="2">The sequence shown here is derived from an EMBL/GenBank/DDBJ whole genome shotgun (WGS) entry which is preliminary data.</text>
</comment>
<dbReference type="InterPro" id="IPR000836">
    <property type="entry name" value="PRTase_dom"/>
</dbReference>
<evidence type="ECO:0000313" key="3">
    <source>
        <dbReference type="Proteomes" id="UP000718564"/>
    </source>
</evidence>
<organism evidence="2 3">
    <name type="scientific">Brasilonema bromeliae SPC951</name>
    <dbReference type="NCBI Taxonomy" id="385972"/>
    <lineage>
        <taxon>Bacteria</taxon>
        <taxon>Bacillati</taxon>
        <taxon>Cyanobacteriota</taxon>
        <taxon>Cyanophyceae</taxon>
        <taxon>Nostocales</taxon>
        <taxon>Scytonemataceae</taxon>
        <taxon>Brasilonema</taxon>
        <taxon>Bromeliae group (in: Brasilonema)</taxon>
    </lineage>
</organism>
<dbReference type="EMBL" id="QMEB01000107">
    <property type="protein sequence ID" value="NMG20660.1"/>
    <property type="molecule type" value="Genomic_DNA"/>
</dbReference>
<dbReference type="InterPro" id="IPR029057">
    <property type="entry name" value="PRTase-like"/>
</dbReference>
<dbReference type="CDD" id="cd06223">
    <property type="entry name" value="PRTases_typeI"/>
    <property type="match status" value="1"/>
</dbReference>
<name>A0ABX1PAT7_9CYAN</name>
<dbReference type="GO" id="GO:0016757">
    <property type="term" value="F:glycosyltransferase activity"/>
    <property type="evidence" value="ECO:0007669"/>
    <property type="project" value="UniProtKB-KW"/>
</dbReference>
<dbReference type="RefSeq" id="WP_169155920.1">
    <property type="nucleotide sequence ID" value="NZ_CAWPJE010000093.1"/>
</dbReference>
<proteinExistence type="predicted"/>
<keyword evidence="2" id="KW-0328">Glycosyltransferase</keyword>
<evidence type="ECO:0000313" key="2">
    <source>
        <dbReference type="EMBL" id="NMG20660.1"/>
    </source>
</evidence>
<dbReference type="Pfam" id="PF00156">
    <property type="entry name" value="Pribosyltran"/>
    <property type="match status" value="1"/>
</dbReference>
<reference evidence="2 3" key="1">
    <citation type="submission" date="2018-06" db="EMBL/GenBank/DDBJ databases">
        <title>Comparative genomics of Brasilonema spp. strains.</title>
        <authorList>
            <person name="Alvarenga D.O."/>
            <person name="Fiore M.F."/>
            <person name="Varani A.M."/>
        </authorList>
    </citation>
    <scope>NUCLEOTIDE SEQUENCE [LARGE SCALE GENOMIC DNA]</scope>
    <source>
        <strain evidence="2 3">SPC951</strain>
    </source>
</reference>
<accession>A0ABX1PAT7</accession>